<gene>
    <name evidence="1" type="ORF">DFH45_000587</name>
</gene>
<proteinExistence type="predicted"/>
<reference evidence="1" key="1">
    <citation type="submission" date="2020-05" db="EMBL/GenBank/DDBJ databases">
        <title>Genomic insights into acetone-butanol-ethanol (ABE) fermentation by sequencing solventogenic clostridia strains.</title>
        <authorList>
            <person name="Brown S."/>
        </authorList>
    </citation>
    <scope>NUCLEOTIDE SEQUENCE</scope>
    <source>
        <strain evidence="1">DJ126</strain>
    </source>
</reference>
<protein>
    <submittedName>
        <fullName evidence="1">Transcription termination factor NusB</fullName>
    </submittedName>
</protein>
<comment type="caution">
    <text evidence="1">The sequence shown here is derived from an EMBL/GenBank/DDBJ whole genome shotgun (WGS) entry which is preliminary data.</text>
</comment>
<accession>A0A9Q5D6Q0</accession>
<organism evidence="1 2">
    <name type="scientific">Clostridium beijerinckii</name>
    <name type="common">Clostridium MP</name>
    <dbReference type="NCBI Taxonomy" id="1520"/>
    <lineage>
        <taxon>Bacteria</taxon>
        <taxon>Bacillati</taxon>
        <taxon>Bacillota</taxon>
        <taxon>Clostridia</taxon>
        <taxon>Eubacteriales</taxon>
        <taxon>Clostridiaceae</taxon>
        <taxon>Clostridium</taxon>
    </lineage>
</organism>
<evidence type="ECO:0000313" key="1">
    <source>
        <dbReference type="EMBL" id="NRV07624.1"/>
    </source>
</evidence>
<dbReference type="EMBL" id="JABSXK010000001">
    <property type="protein sequence ID" value="NRV07624.1"/>
    <property type="molecule type" value="Genomic_DNA"/>
</dbReference>
<evidence type="ECO:0000313" key="2">
    <source>
        <dbReference type="Proteomes" id="UP000821656"/>
    </source>
</evidence>
<dbReference type="RefSeq" id="WP_077305500.1">
    <property type="nucleotide sequence ID" value="NZ_CP016090.1"/>
</dbReference>
<name>A0A9Q5D6Q0_CLOBE</name>
<dbReference type="Proteomes" id="UP000821656">
    <property type="component" value="Unassembled WGS sequence"/>
</dbReference>
<dbReference type="AlphaFoldDB" id="A0A9Q5D6Q0"/>
<sequence>MEYVVKDLNDRYIEKYLHGVISDCTVDAYLKVDKIRSLINDVINEHKTIDKILSSNEKFSARWNKNNIGTITLGGDTLIIEDGKIFKRLIDDVLKKRNKIEFMVDKAINNRISEISNTVLDKLGNNLIEKYLDKQDEKHEKLEKLDK</sequence>